<gene>
    <name evidence="4" type="ORF">HNR09_000408</name>
</gene>
<dbReference type="Proteomes" id="UP000535437">
    <property type="component" value="Unassembled WGS sequence"/>
</dbReference>
<dbReference type="SUPFAM" id="SSF53448">
    <property type="entry name" value="Nucleotide-diphospho-sugar transferases"/>
    <property type="match status" value="1"/>
</dbReference>
<comment type="caution">
    <text evidence="4">The sequence shown here is derived from an EMBL/GenBank/DDBJ whole genome shotgun (WGS) entry which is preliminary data.</text>
</comment>
<reference evidence="4 5" key="1">
    <citation type="submission" date="2020-07" db="EMBL/GenBank/DDBJ databases">
        <title>Sequencing the genomes of 1000 actinobacteria strains.</title>
        <authorList>
            <person name="Klenk H.-P."/>
        </authorList>
    </citation>
    <scope>NUCLEOTIDE SEQUENCE [LARGE SCALE GENOMIC DNA]</scope>
    <source>
        <strain evidence="4 5">DSM 15475</strain>
    </source>
</reference>
<evidence type="ECO:0008006" key="6">
    <source>
        <dbReference type="Google" id="ProtNLM"/>
    </source>
</evidence>
<feature type="domain" description="Spore protein YkvP/CgeB glycosyl transferase-like" evidence="3">
    <location>
        <begin position="306"/>
        <end position="403"/>
    </location>
</feature>
<dbReference type="PANTHER" id="PTHR43685">
    <property type="entry name" value="GLYCOSYLTRANSFERASE"/>
    <property type="match status" value="1"/>
</dbReference>
<name>A0A7Z0GJ83_9MICC</name>
<evidence type="ECO:0000259" key="2">
    <source>
        <dbReference type="Pfam" id="PF00535"/>
    </source>
</evidence>
<keyword evidence="5" id="KW-1185">Reference proteome</keyword>
<dbReference type="InterPro" id="IPR029044">
    <property type="entry name" value="Nucleotide-diphossugar_trans"/>
</dbReference>
<accession>A0A7Z0GJ83</accession>
<dbReference type="Gene3D" id="3.90.550.10">
    <property type="entry name" value="Spore Coat Polysaccharide Biosynthesis Protein SpsA, Chain A"/>
    <property type="match status" value="1"/>
</dbReference>
<dbReference type="CDD" id="cd00761">
    <property type="entry name" value="Glyco_tranf_GTA_type"/>
    <property type="match status" value="1"/>
</dbReference>
<feature type="domain" description="Glycosyltransferase 2-like" evidence="2">
    <location>
        <begin position="610"/>
        <end position="732"/>
    </location>
</feature>
<dbReference type="InterPro" id="IPR050834">
    <property type="entry name" value="Glycosyltransf_2"/>
</dbReference>
<evidence type="ECO:0000313" key="4">
    <source>
        <dbReference type="EMBL" id="NYJ76997.1"/>
    </source>
</evidence>
<dbReference type="Pfam" id="PF00535">
    <property type="entry name" value="Glycos_transf_2"/>
    <property type="match status" value="1"/>
</dbReference>
<dbReference type="Pfam" id="PF13524">
    <property type="entry name" value="Glyco_trans_1_2"/>
    <property type="match status" value="1"/>
</dbReference>
<proteinExistence type="predicted"/>
<evidence type="ECO:0000256" key="1">
    <source>
        <dbReference type="SAM" id="MobiDB-lite"/>
    </source>
</evidence>
<organism evidence="4 5">
    <name type="scientific">Nesterenkonia xinjiangensis</name>
    <dbReference type="NCBI Taxonomy" id="225327"/>
    <lineage>
        <taxon>Bacteria</taxon>
        <taxon>Bacillati</taxon>
        <taxon>Actinomycetota</taxon>
        <taxon>Actinomycetes</taxon>
        <taxon>Micrococcales</taxon>
        <taxon>Micrococcaceae</taxon>
        <taxon>Nesterenkonia</taxon>
    </lineage>
</organism>
<dbReference type="InterPro" id="IPR055259">
    <property type="entry name" value="YkvP/CgeB_Glyco_trans-like"/>
</dbReference>
<dbReference type="InterPro" id="IPR001173">
    <property type="entry name" value="Glyco_trans_2-like"/>
</dbReference>
<dbReference type="PANTHER" id="PTHR43685:SF2">
    <property type="entry name" value="GLYCOSYLTRANSFERASE 2-LIKE DOMAIN-CONTAINING PROTEIN"/>
    <property type="match status" value="1"/>
</dbReference>
<evidence type="ECO:0000259" key="3">
    <source>
        <dbReference type="Pfam" id="PF13524"/>
    </source>
</evidence>
<evidence type="ECO:0000313" key="5">
    <source>
        <dbReference type="Proteomes" id="UP000535437"/>
    </source>
</evidence>
<feature type="region of interest" description="Disordered" evidence="1">
    <location>
        <begin position="502"/>
        <end position="522"/>
    </location>
</feature>
<protein>
    <recommendedName>
        <fullName evidence="6">Glycosyl transferase family 2</fullName>
    </recommendedName>
</protein>
<dbReference type="RefSeq" id="WP_179540537.1">
    <property type="nucleotide sequence ID" value="NZ_BAAALL010000014.1"/>
</dbReference>
<dbReference type="EMBL" id="JACCFY010000001">
    <property type="protein sequence ID" value="NYJ76997.1"/>
    <property type="molecule type" value="Genomic_DNA"/>
</dbReference>
<sequence>MTRPPAGEFSSRVAELDAGLEALESLISGGGSQRGLRRTLLREGSPHLSSPFIRDAQDVGELIDRLAPVLQELPPGEPGIAKPHTGLRVAIICDEPLHRSFTGLADLIYLSPESWQEQLAESGPPDLLLVTPVVSGIDGGWSGVERLSSAPRTALTGRIIPHLRARGVPVVFWGTQVPRFYPHWQGIAEQADHILTATAEHLPRYAQDCPRAQSIGLLTMGVNPVHHSPIGTRPAATDLIPFFGTWHEQLFPQRREYAGWLLDGVLESGRPLALMDRRSQDPARTGETAWPPRCTPYLTTTRPRDLVARLHRATDRAIALNSAVGSQTMFSDRILELEASGTMVLSTYNQGVNSEHPHVHIAQSPQDVAAALEVLTHRELRRTQAEGIRKAFLDHHAADRLMTIAAAAGVGTLPRSPRLLAVTEEPSETLRRDLAGQSLGPVELIDWEQLSRRASAGIAEVDMLLPVSPRHRYAPTYAADHLASFAHQRDCVTTKLASPGVPTGTLDGTRPSTTADAVARSDRHSHRHRVGVEDLALSAWWRPAADRLVSAERLGQVARSVQAYAIDGFGHHPASTQITLRDAAPDLDDDVETFAAEVRETAETLGLRLSVVIPVYENGDHLRHKAFASLRRSSLFDQMHILLLDDGSSDQATLQTVDELAREHPQVSAYRFAQGGSGSASRPRDLGVRLAATEQIAFLDPDDEMVEDGLARLVAELDAHPDVDFVLGNFTRWSTRHQRLDHHAEIQETFADHLDAAGTVVLPASPHELWGFRSLRIHAAVVRTAWLQSLEPVQPVGAAGQDNFLAQQMMHRARRIRSVDTPVNAYYSEVSGSMVNSVSPRYFRKYLPLDRARARWLRENDLLETYRRTRFEGYTVNWYLKKLRTVPREQWLEAAETIAEILACYGEHEWTDPVVGQFFSGLETARAGQGGNGADG</sequence>
<dbReference type="AlphaFoldDB" id="A0A7Z0GJ83"/>